<evidence type="ECO:0000256" key="1">
    <source>
        <dbReference type="SAM" id="Phobius"/>
    </source>
</evidence>
<organism evidence="2 3">
    <name type="scientific">Dyadobacter sandarakinus</name>
    <dbReference type="NCBI Taxonomy" id="2747268"/>
    <lineage>
        <taxon>Bacteria</taxon>
        <taxon>Pseudomonadati</taxon>
        <taxon>Bacteroidota</taxon>
        <taxon>Cytophagia</taxon>
        <taxon>Cytophagales</taxon>
        <taxon>Spirosomataceae</taxon>
        <taxon>Dyadobacter</taxon>
    </lineage>
</organism>
<gene>
    <name evidence="2" type="ORF">HWI92_04530</name>
</gene>
<dbReference type="EMBL" id="CP056775">
    <property type="protein sequence ID" value="QRR00220.1"/>
    <property type="molecule type" value="Genomic_DNA"/>
</dbReference>
<feature type="transmembrane region" description="Helical" evidence="1">
    <location>
        <begin position="12"/>
        <end position="31"/>
    </location>
</feature>
<reference evidence="2 3" key="1">
    <citation type="submission" date="2020-06" db="EMBL/GenBank/DDBJ databases">
        <title>Dyadobacter sandarakinus sp. nov., isolated from the soil of the Arctic Yellow River Station.</title>
        <authorList>
            <person name="Zhang Y."/>
            <person name="Peng F."/>
        </authorList>
    </citation>
    <scope>NUCLEOTIDE SEQUENCE [LARGE SCALE GENOMIC DNA]</scope>
    <source>
        <strain evidence="2 3">Q3-56</strain>
    </source>
</reference>
<feature type="transmembrane region" description="Helical" evidence="1">
    <location>
        <begin position="51"/>
        <end position="69"/>
    </location>
</feature>
<proteinExistence type="predicted"/>
<evidence type="ECO:0000313" key="3">
    <source>
        <dbReference type="Proteomes" id="UP000612680"/>
    </source>
</evidence>
<name>A0ABX7I356_9BACT</name>
<keyword evidence="3" id="KW-1185">Reference proteome</keyword>
<keyword evidence="1" id="KW-1133">Transmembrane helix</keyword>
<keyword evidence="1" id="KW-0472">Membrane</keyword>
<feature type="transmembrane region" description="Helical" evidence="1">
    <location>
        <begin position="89"/>
        <end position="108"/>
    </location>
</feature>
<sequence>MRKQDWLFPYAYRKVGFVLLVILSLCFVTLQLKPVQAYMDEGRYLHAYDDVLVNIFIIGTIAGLIFVAFSRERQEDEMIQKLRLQALQWSIYVNYFLLAVCSLLFYFLDFVNVLIVNMFTILLVFIIVFRWTVYRIGKDPVA</sequence>
<accession>A0ABX7I356</accession>
<protein>
    <submittedName>
        <fullName evidence="2">Uncharacterized protein</fullName>
    </submittedName>
</protein>
<keyword evidence="1" id="KW-0812">Transmembrane</keyword>
<feature type="transmembrane region" description="Helical" evidence="1">
    <location>
        <begin position="114"/>
        <end position="133"/>
    </location>
</feature>
<evidence type="ECO:0000313" key="2">
    <source>
        <dbReference type="EMBL" id="QRR00220.1"/>
    </source>
</evidence>
<dbReference type="Proteomes" id="UP000612680">
    <property type="component" value="Chromosome"/>
</dbReference>